<keyword evidence="13" id="KW-1185">Reference proteome</keyword>
<dbReference type="Proteomes" id="UP000631114">
    <property type="component" value="Unassembled WGS sequence"/>
</dbReference>
<dbReference type="Gene3D" id="1.20.140.40">
    <property type="entry name" value="Invertase/pectin methylesterase inhibitor family protein"/>
    <property type="match status" value="1"/>
</dbReference>
<evidence type="ECO:0000259" key="11">
    <source>
        <dbReference type="SMART" id="SM00856"/>
    </source>
</evidence>
<evidence type="ECO:0000256" key="7">
    <source>
        <dbReference type="ARBA" id="ARBA00022801"/>
    </source>
</evidence>
<dbReference type="CDD" id="cd15798">
    <property type="entry name" value="PMEI-like_3"/>
    <property type="match status" value="1"/>
</dbReference>
<dbReference type="Gene3D" id="2.160.20.10">
    <property type="entry name" value="Single-stranded right-handed beta-helix, Pectin lyase-like"/>
    <property type="match status" value="1"/>
</dbReference>
<dbReference type="GO" id="GO:0004857">
    <property type="term" value="F:enzyme inhibitor activity"/>
    <property type="evidence" value="ECO:0007669"/>
    <property type="project" value="InterPro"/>
</dbReference>
<name>A0A835I1B8_9MAGN</name>
<dbReference type="Pfam" id="PF04043">
    <property type="entry name" value="PMEI"/>
    <property type="match status" value="1"/>
</dbReference>
<dbReference type="InterPro" id="IPR011050">
    <property type="entry name" value="Pectin_lyase_fold/virulence"/>
</dbReference>
<comment type="catalytic activity">
    <reaction evidence="10">
        <text>[(1-&gt;4)-alpha-D-galacturonosyl methyl ester](n) + n H2O = [(1-&gt;4)-alpha-D-galacturonosyl](n) + n methanol + n H(+)</text>
        <dbReference type="Rhea" id="RHEA:22380"/>
        <dbReference type="Rhea" id="RHEA-COMP:14570"/>
        <dbReference type="Rhea" id="RHEA-COMP:14573"/>
        <dbReference type="ChEBI" id="CHEBI:15377"/>
        <dbReference type="ChEBI" id="CHEBI:15378"/>
        <dbReference type="ChEBI" id="CHEBI:17790"/>
        <dbReference type="ChEBI" id="CHEBI:140522"/>
        <dbReference type="ChEBI" id="CHEBI:140523"/>
        <dbReference type="EC" id="3.1.1.11"/>
    </reaction>
</comment>
<dbReference type="GO" id="GO:0042545">
    <property type="term" value="P:cell wall modification"/>
    <property type="evidence" value="ECO:0007669"/>
    <property type="project" value="UniProtKB-UniRule"/>
</dbReference>
<dbReference type="EC" id="3.1.1.11" evidence="5 10"/>
<dbReference type="GO" id="GO:0045490">
    <property type="term" value="P:pectin catabolic process"/>
    <property type="evidence" value="ECO:0007669"/>
    <property type="project" value="UniProtKB-UniRule"/>
</dbReference>
<dbReference type="SMART" id="SM00856">
    <property type="entry name" value="PMEI"/>
    <property type="match status" value="1"/>
</dbReference>
<comment type="pathway">
    <text evidence="2 10">Glycan metabolism; pectin degradation; 2-dehydro-3-deoxy-D-gluconate from pectin: step 1/5.</text>
</comment>
<dbReference type="InterPro" id="IPR000070">
    <property type="entry name" value="Pectinesterase_cat"/>
</dbReference>
<evidence type="ECO:0000256" key="10">
    <source>
        <dbReference type="RuleBase" id="RU000589"/>
    </source>
</evidence>
<evidence type="ECO:0000256" key="2">
    <source>
        <dbReference type="ARBA" id="ARBA00005184"/>
    </source>
</evidence>
<dbReference type="InterPro" id="IPR033131">
    <property type="entry name" value="Pectinesterase_Asp_AS"/>
</dbReference>
<dbReference type="InterPro" id="IPR035513">
    <property type="entry name" value="Invertase/methylesterase_inhib"/>
</dbReference>
<gene>
    <name evidence="12" type="ORF">IFM89_016465</name>
</gene>
<comment type="subcellular location">
    <subcellularLocation>
        <location evidence="1">Secreted</location>
        <location evidence="1">Cell wall</location>
    </subcellularLocation>
</comment>
<evidence type="ECO:0000256" key="1">
    <source>
        <dbReference type="ARBA" id="ARBA00004191"/>
    </source>
</evidence>
<sequence length="556" mass="59709">MNMYEMLGNKHNGQRKKFILLGSLMSLLIVLIVTISVSTVHPKSSVHISTVSKATATTTAPFPCKDTLYPKACESQILSAKDASSTPITLDDVLNLSIKSVIDRATLAKSLAQNVSLMNQRENPNSFTALDDCVELLDHSIDQLNSILDSKTTTPSPDDTQTWLSTAITHQTTCLDGLQTHKFFKEKELIHATLQSNIQHVSNSLVIHKSIVSAKTLKVSTAGRRLLSDDFPTWVSTGERKLLESSIKDIEVNAVVAMDGTGTHRTISEALAFASLVGGGGRTVIHVTAGTYNENNIMVSAKQSNVMLVGDGKGITIITGSKSAGGGSTTRRSASFGAGGDGFIARDISFVNTAGPSKGQAVALVVTADKSVFYRCSIIGYQDTLYTLSNRQFYRETDIYGTVDFIFGNSAVVFQSCNILPRSRGSDGKVFITAQGRTDPNQNTGISIHKCRIAGTGGNTYLGRPWKKYSRTVYMQSFLDGINPAGWFPWNGMSTIYYGEYMNSGPGASTSGRVKWSGNHPSMTPAEASEFTVGSLISGNSWLPSTGIIFESGLGA</sequence>
<feature type="domain" description="Pectinesterase inhibitor" evidence="11">
    <location>
        <begin position="55"/>
        <end position="207"/>
    </location>
</feature>
<dbReference type="PANTHER" id="PTHR31707">
    <property type="entry name" value="PECTINESTERASE"/>
    <property type="match status" value="1"/>
</dbReference>
<feature type="active site" evidence="9">
    <location>
        <position position="404"/>
    </location>
</feature>
<evidence type="ECO:0000256" key="5">
    <source>
        <dbReference type="ARBA" id="ARBA00013229"/>
    </source>
</evidence>
<organism evidence="12 13">
    <name type="scientific">Coptis chinensis</name>
    <dbReference type="NCBI Taxonomy" id="261450"/>
    <lineage>
        <taxon>Eukaryota</taxon>
        <taxon>Viridiplantae</taxon>
        <taxon>Streptophyta</taxon>
        <taxon>Embryophyta</taxon>
        <taxon>Tracheophyta</taxon>
        <taxon>Spermatophyta</taxon>
        <taxon>Magnoliopsida</taxon>
        <taxon>Ranunculales</taxon>
        <taxon>Ranunculaceae</taxon>
        <taxon>Coptidoideae</taxon>
        <taxon>Coptis</taxon>
    </lineage>
</organism>
<evidence type="ECO:0000256" key="4">
    <source>
        <dbReference type="ARBA" id="ARBA00007786"/>
    </source>
</evidence>
<keyword evidence="6" id="KW-0964">Secreted</keyword>
<keyword evidence="8 10" id="KW-0063">Aspartyl esterase</keyword>
<comment type="similarity">
    <text evidence="4">In the C-terminal section; belongs to the pectinesterase family.</text>
</comment>
<accession>A0A835I1B8</accession>
<reference evidence="12 13" key="1">
    <citation type="submission" date="2020-10" db="EMBL/GenBank/DDBJ databases">
        <title>The Coptis chinensis genome and diversification of protoberbering-type alkaloids.</title>
        <authorList>
            <person name="Wang B."/>
            <person name="Shu S."/>
            <person name="Song C."/>
            <person name="Liu Y."/>
        </authorList>
    </citation>
    <scope>NUCLEOTIDE SEQUENCE [LARGE SCALE GENOMIC DNA]</scope>
    <source>
        <strain evidence="12">HL-2020</strain>
        <tissue evidence="12">Leaf</tissue>
    </source>
</reference>
<proteinExistence type="inferred from homology"/>
<evidence type="ECO:0000313" key="13">
    <source>
        <dbReference type="Proteomes" id="UP000631114"/>
    </source>
</evidence>
<dbReference type="NCBIfam" id="TIGR01614">
    <property type="entry name" value="PME_inhib"/>
    <property type="match status" value="1"/>
</dbReference>
<dbReference type="Pfam" id="PF01095">
    <property type="entry name" value="Pectinesterase"/>
    <property type="match status" value="1"/>
</dbReference>
<evidence type="ECO:0000256" key="8">
    <source>
        <dbReference type="ARBA" id="ARBA00023085"/>
    </source>
</evidence>
<dbReference type="InterPro" id="IPR012334">
    <property type="entry name" value="Pectin_lyas_fold"/>
</dbReference>
<keyword evidence="7 10" id="KW-0378">Hydrolase</keyword>
<dbReference type="SUPFAM" id="SSF101148">
    <property type="entry name" value="Plant invertase/pectin methylesterase inhibitor"/>
    <property type="match status" value="1"/>
</dbReference>
<dbReference type="GO" id="GO:0030599">
    <property type="term" value="F:pectinesterase activity"/>
    <property type="evidence" value="ECO:0007669"/>
    <property type="project" value="UniProtKB-UniRule"/>
</dbReference>
<evidence type="ECO:0000256" key="6">
    <source>
        <dbReference type="ARBA" id="ARBA00022512"/>
    </source>
</evidence>
<dbReference type="PROSITE" id="PS00503">
    <property type="entry name" value="PECTINESTERASE_2"/>
    <property type="match status" value="1"/>
</dbReference>
<dbReference type="SUPFAM" id="SSF51126">
    <property type="entry name" value="Pectin lyase-like"/>
    <property type="match status" value="1"/>
</dbReference>
<keyword evidence="6" id="KW-0134">Cell wall</keyword>
<dbReference type="AlphaFoldDB" id="A0A835I1B8"/>
<dbReference type="FunFam" id="2.160.20.10:FF:000029">
    <property type="entry name" value="Pectinesterase 4"/>
    <property type="match status" value="1"/>
</dbReference>
<dbReference type="InterPro" id="IPR006501">
    <property type="entry name" value="Pectinesterase_inhib_dom"/>
</dbReference>
<protein>
    <recommendedName>
        <fullName evidence="5 10">Pectinesterase</fullName>
        <ecNumber evidence="5 10">3.1.1.11</ecNumber>
    </recommendedName>
</protein>
<comment type="caution">
    <text evidence="12">The sequence shown here is derived from an EMBL/GenBank/DDBJ whole genome shotgun (WGS) entry which is preliminary data.</text>
</comment>
<comment type="similarity">
    <text evidence="3">In the N-terminal section; belongs to the PMEI family.</text>
</comment>
<dbReference type="EMBL" id="JADFTS010000004">
    <property type="protein sequence ID" value="KAF9609466.1"/>
    <property type="molecule type" value="Genomic_DNA"/>
</dbReference>
<evidence type="ECO:0000256" key="9">
    <source>
        <dbReference type="PROSITE-ProRule" id="PRU10040"/>
    </source>
</evidence>
<evidence type="ECO:0000313" key="12">
    <source>
        <dbReference type="EMBL" id="KAF9609466.1"/>
    </source>
</evidence>
<dbReference type="OrthoDB" id="2019149at2759"/>
<evidence type="ECO:0000256" key="3">
    <source>
        <dbReference type="ARBA" id="ARBA00006027"/>
    </source>
</evidence>
<dbReference type="UniPathway" id="UPA00545">
    <property type="reaction ID" value="UER00823"/>
</dbReference>